<gene>
    <name evidence="2" type="ORF">U2F25_27570</name>
</gene>
<proteinExistence type="predicted"/>
<name>A0ABU5JKM1_9ACTN</name>
<reference evidence="2 3" key="1">
    <citation type="submission" date="2023-12" db="EMBL/GenBank/DDBJ databases">
        <title>Micromonospora sp. nov., isolated from Atacama Desert.</title>
        <authorList>
            <person name="Carro L."/>
            <person name="Golinska P."/>
            <person name="Klenk H.-P."/>
            <person name="Goodfellow M."/>
        </authorList>
    </citation>
    <scope>NUCLEOTIDE SEQUENCE [LARGE SCALE GENOMIC DNA]</scope>
    <source>
        <strain evidence="2 3">4G53</strain>
    </source>
</reference>
<dbReference type="Proteomes" id="UP001290101">
    <property type="component" value="Unassembled WGS sequence"/>
</dbReference>
<evidence type="ECO:0000256" key="1">
    <source>
        <dbReference type="SAM" id="MobiDB-lite"/>
    </source>
</evidence>
<feature type="compositionally biased region" description="Pro residues" evidence="1">
    <location>
        <begin position="36"/>
        <end position="52"/>
    </location>
</feature>
<keyword evidence="3" id="KW-1185">Reference proteome</keyword>
<comment type="caution">
    <text evidence="2">The sequence shown here is derived from an EMBL/GenBank/DDBJ whole genome shotgun (WGS) entry which is preliminary data.</text>
</comment>
<feature type="compositionally biased region" description="Low complexity" evidence="1">
    <location>
        <begin position="66"/>
        <end position="79"/>
    </location>
</feature>
<evidence type="ECO:0000313" key="3">
    <source>
        <dbReference type="Proteomes" id="UP001290101"/>
    </source>
</evidence>
<feature type="region of interest" description="Disordered" evidence="1">
    <location>
        <begin position="36"/>
        <end position="79"/>
    </location>
</feature>
<protein>
    <submittedName>
        <fullName evidence="2">Uncharacterized protein</fullName>
    </submittedName>
</protein>
<evidence type="ECO:0000313" key="2">
    <source>
        <dbReference type="EMBL" id="MDZ5493180.1"/>
    </source>
</evidence>
<organism evidence="2 3">
    <name type="scientific">Micromonospora sicca</name>
    <dbReference type="NCBI Taxonomy" id="2202420"/>
    <lineage>
        <taxon>Bacteria</taxon>
        <taxon>Bacillati</taxon>
        <taxon>Actinomycetota</taxon>
        <taxon>Actinomycetes</taxon>
        <taxon>Micromonosporales</taxon>
        <taxon>Micromonosporaceae</taxon>
        <taxon>Micromonospora</taxon>
    </lineage>
</organism>
<dbReference type="RefSeq" id="WP_322442814.1">
    <property type="nucleotide sequence ID" value="NZ_JAXOTQ010000042.1"/>
</dbReference>
<dbReference type="EMBL" id="JAXOTQ010000042">
    <property type="protein sequence ID" value="MDZ5493180.1"/>
    <property type="molecule type" value="Genomic_DNA"/>
</dbReference>
<accession>A0ABU5JKM1</accession>
<sequence length="79" mass="8213">MVADDGNGAGYPSRLVRIGRLLWAGAQIQGLFLLGFPPPPARPGRPAAPPPLRSMRPAEQRPVRPAGPADPADPAGTAR</sequence>